<protein>
    <submittedName>
        <fullName evidence="1">Uncharacterized protein</fullName>
    </submittedName>
</protein>
<sequence length="98" mass="11917">LDPAKAYDIYKNIPLNFLYFWSKLIGSKYLYISPIELQISYKLFMNSKKDFEELTLKMKHSVIENHQLVWTRNRGNLEEYFYKYRKLWQDQAKARGIA</sequence>
<feature type="non-terminal residue" evidence="1">
    <location>
        <position position="1"/>
    </location>
</feature>
<proteinExistence type="predicted"/>
<dbReference type="AlphaFoldDB" id="A0A133VLI2"/>
<dbReference type="Proteomes" id="UP000070404">
    <property type="component" value="Unassembled WGS sequence"/>
</dbReference>
<reference evidence="1 2" key="1">
    <citation type="journal article" date="2016" name="Sci. Rep.">
        <title>Metabolic traits of an uncultured archaeal lineage -MSBL1- from brine pools of the Red Sea.</title>
        <authorList>
            <person name="Mwirichia R."/>
            <person name="Alam I."/>
            <person name="Rashid M."/>
            <person name="Vinu M."/>
            <person name="Ba-Alawi W."/>
            <person name="Anthony Kamau A."/>
            <person name="Kamanda Ngugi D."/>
            <person name="Goker M."/>
            <person name="Klenk H.P."/>
            <person name="Bajic V."/>
            <person name="Stingl U."/>
        </authorList>
    </citation>
    <scope>NUCLEOTIDE SEQUENCE [LARGE SCALE GENOMIC DNA]</scope>
    <source>
        <strain evidence="1">SCGC-AAA382C18</strain>
    </source>
</reference>
<keyword evidence="2" id="KW-1185">Reference proteome</keyword>
<evidence type="ECO:0000313" key="1">
    <source>
        <dbReference type="EMBL" id="KXB07273.1"/>
    </source>
</evidence>
<accession>A0A133VLI2</accession>
<gene>
    <name evidence="1" type="ORF">AKJ52_00635</name>
</gene>
<comment type="caution">
    <text evidence="1">The sequence shown here is derived from an EMBL/GenBank/DDBJ whole genome shotgun (WGS) entry which is preliminary data.</text>
</comment>
<dbReference type="EMBL" id="LHYF01000005">
    <property type="protein sequence ID" value="KXB07273.1"/>
    <property type="molecule type" value="Genomic_DNA"/>
</dbReference>
<organism evidence="1 2">
    <name type="scientific">candidate division MSBL1 archaeon SCGC-AAA382C18</name>
    <dbReference type="NCBI Taxonomy" id="1698281"/>
    <lineage>
        <taxon>Archaea</taxon>
        <taxon>Methanobacteriati</taxon>
        <taxon>Methanobacteriota</taxon>
        <taxon>candidate division MSBL1</taxon>
    </lineage>
</organism>
<name>A0A133VLI2_9EURY</name>
<evidence type="ECO:0000313" key="2">
    <source>
        <dbReference type="Proteomes" id="UP000070404"/>
    </source>
</evidence>